<dbReference type="SUPFAM" id="SSF56349">
    <property type="entry name" value="DNA breaking-rejoining enzymes"/>
    <property type="match status" value="1"/>
</dbReference>
<dbReference type="EMBL" id="JBHRSS010000006">
    <property type="protein sequence ID" value="MFC3104987.1"/>
    <property type="molecule type" value="Genomic_DNA"/>
</dbReference>
<evidence type="ECO:0000259" key="5">
    <source>
        <dbReference type="PROSITE" id="PS51898"/>
    </source>
</evidence>
<dbReference type="Gene3D" id="3.30.160.390">
    <property type="entry name" value="Integrase, DNA-binding domain"/>
    <property type="match status" value="1"/>
</dbReference>
<dbReference type="Proteomes" id="UP001595462">
    <property type="component" value="Unassembled WGS sequence"/>
</dbReference>
<accession>A0ABV7ETQ5</accession>
<dbReference type="InterPro" id="IPR002104">
    <property type="entry name" value="Integrase_catalytic"/>
</dbReference>
<evidence type="ECO:0000256" key="3">
    <source>
        <dbReference type="ARBA" id="ARBA00023125"/>
    </source>
</evidence>
<dbReference type="PANTHER" id="PTHR30629">
    <property type="entry name" value="PROPHAGE INTEGRASE"/>
    <property type="match status" value="1"/>
</dbReference>
<dbReference type="InterPro" id="IPR025166">
    <property type="entry name" value="Integrase_DNA_bind_dom"/>
</dbReference>
<gene>
    <name evidence="6" type="ORF">ACFOSU_13985</name>
</gene>
<dbReference type="CDD" id="cd00801">
    <property type="entry name" value="INT_P4_C"/>
    <property type="match status" value="1"/>
</dbReference>
<reference evidence="7" key="1">
    <citation type="journal article" date="2019" name="Int. J. Syst. Evol. Microbiol.">
        <title>The Global Catalogue of Microorganisms (GCM) 10K type strain sequencing project: providing services to taxonomists for standard genome sequencing and annotation.</title>
        <authorList>
            <consortium name="The Broad Institute Genomics Platform"/>
            <consortium name="The Broad Institute Genome Sequencing Center for Infectious Disease"/>
            <person name="Wu L."/>
            <person name="Ma J."/>
        </authorList>
    </citation>
    <scope>NUCLEOTIDE SEQUENCE [LARGE SCALE GENOMIC DNA]</scope>
    <source>
        <strain evidence="7">KCTC 52640</strain>
    </source>
</reference>
<dbReference type="Pfam" id="PF13356">
    <property type="entry name" value="Arm-DNA-bind_3"/>
    <property type="match status" value="1"/>
</dbReference>
<dbReference type="InterPro" id="IPR053876">
    <property type="entry name" value="Phage_int_M"/>
</dbReference>
<name>A0ABV7ETQ5_9GAMM</name>
<keyword evidence="4" id="KW-0233">DNA recombination</keyword>
<dbReference type="InterPro" id="IPR011010">
    <property type="entry name" value="DNA_brk_join_enz"/>
</dbReference>
<evidence type="ECO:0000313" key="7">
    <source>
        <dbReference type="Proteomes" id="UP001595462"/>
    </source>
</evidence>
<keyword evidence="3" id="KW-0238">DNA-binding</keyword>
<dbReference type="InterPro" id="IPR013762">
    <property type="entry name" value="Integrase-like_cat_sf"/>
</dbReference>
<keyword evidence="2" id="KW-0229">DNA integration</keyword>
<dbReference type="InterPro" id="IPR038488">
    <property type="entry name" value="Integrase_DNA-bd_sf"/>
</dbReference>
<protein>
    <submittedName>
        <fullName evidence="6">Tyrosine-type recombinase/integrase</fullName>
    </submittedName>
</protein>
<dbReference type="Pfam" id="PF00589">
    <property type="entry name" value="Phage_integrase"/>
    <property type="match status" value="1"/>
</dbReference>
<proteinExistence type="inferred from homology"/>
<dbReference type="Gene3D" id="1.10.150.130">
    <property type="match status" value="1"/>
</dbReference>
<dbReference type="InterPro" id="IPR050808">
    <property type="entry name" value="Phage_Integrase"/>
</dbReference>
<dbReference type="Gene3D" id="1.10.443.10">
    <property type="entry name" value="Intergrase catalytic core"/>
    <property type="match status" value="1"/>
</dbReference>
<feature type="domain" description="Tyr recombinase" evidence="5">
    <location>
        <begin position="216"/>
        <end position="387"/>
    </location>
</feature>
<evidence type="ECO:0000313" key="6">
    <source>
        <dbReference type="EMBL" id="MFC3104987.1"/>
    </source>
</evidence>
<dbReference type="PANTHER" id="PTHR30629:SF2">
    <property type="entry name" value="PROPHAGE INTEGRASE INTS-RELATED"/>
    <property type="match status" value="1"/>
</dbReference>
<dbReference type="PROSITE" id="PS51898">
    <property type="entry name" value="TYR_RECOMBINASE"/>
    <property type="match status" value="1"/>
</dbReference>
<evidence type="ECO:0000256" key="4">
    <source>
        <dbReference type="ARBA" id="ARBA00023172"/>
    </source>
</evidence>
<dbReference type="InterPro" id="IPR010998">
    <property type="entry name" value="Integrase_recombinase_N"/>
</dbReference>
<dbReference type="Pfam" id="PF22022">
    <property type="entry name" value="Phage_int_M"/>
    <property type="match status" value="1"/>
</dbReference>
<evidence type="ECO:0000256" key="1">
    <source>
        <dbReference type="ARBA" id="ARBA00008857"/>
    </source>
</evidence>
<dbReference type="RefSeq" id="WP_380690546.1">
    <property type="nucleotide sequence ID" value="NZ_JBHRSS010000006.1"/>
</dbReference>
<organism evidence="6 7">
    <name type="scientific">Salinisphaera aquimarina</name>
    <dbReference type="NCBI Taxonomy" id="2094031"/>
    <lineage>
        <taxon>Bacteria</taxon>
        <taxon>Pseudomonadati</taxon>
        <taxon>Pseudomonadota</taxon>
        <taxon>Gammaproteobacteria</taxon>
        <taxon>Salinisphaerales</taxon>
        <taxon>Salinisphaeraceae</taxon>
        <taxon>Salinisphaera</taxon>
    </lineage>
</organism>
<evidence type="ECO:0000256" key="2">
    <source>
        <dbReference type="ARBA" id="ARBA00022908"/>
    </source>
</evidence>
<sequence>MPKRARELSAVEVRRITERGLHAVGGVAGLLLQVSKTGSRSWILRATIGSKRRDMGLGPFPDVTLAQARQKARETRELISNGVDPIAERDAARQALIASQRKRLTFAQAGKRKHSAIAGEFRNVKHAKQWLSTLERYAVPVLGDMDVATIELPHVLAVLEPIWRTKTETASRVRQRMEAVFSWAIVSGHRTAANPAEWKGNLSEVLPAPAKITKVRHHPALPWQEMPAFMVELRKRGGTAAPALAFAILTAARSGEVRWATWDEFDIEAALWTVPAERTKPRKQHRVPLSADALAIIAALPRFEGVDYVFASARGGAMSDMALSKVTERMGVDAVPHGFRSSFKDWARNRTRAADEVSELALAHVNSDATRAAYARDELLPQRRRMMNQWAKFLRP</sequence>
<comment type="caution">
    <text evidence="6">The sequence shown here is derived from an EMBL/GenBank/DDBJ whole genome shotgun (WGS) entry which is preliminary data.</text>
</comment>
<keyword evidence="7" id="KW-1185">Reference proteome</keyword>
<comment type="similarity">
    <text evidence="1">Belongs to the 'phage' integrase family.</text>
</comment>